<comment type="function">
    <text evidence="10">Catalyzes the transfer of an acyl group from acyl-phosphate (acyl-PO(4)) to glycerol-3-phosphate (G3P) to form lysophosphatidic acid (LPA). This enzyme utilizes acyl-phosphate as fatty acyl donor, but not acyl-CoA or acyl-ACP.</text>
</comment>
<dbReference type="SMART" id="SM01207">
    <property type="entry name" value="G3P_acyltransf"/>
    <property type="match status" value="1"/>
</dbReference>
<keyword evidence="6 10" id="KW-0443">Lipid metabolism</keyword>
<keyword evidence="3 10" id="KW-0808">Transferase</keyword>
<feature type="transmembrane region" description="Helical" evidence="10">
    <location>
        <begin position="84"/>
        <end position="103"/>
    </location>
</feature>
<accession>A0A2M7Z564</accession>
<dbReference type="GO" id="GO:0043772">
    <property type="term" value="F:acyl-phosphate glycerol-3-phosphate acyltransferase activity"/>
    <property type="evidence" value="ECO:0007669"/>
    <property type="project" value="UniProtKB-UniRule"/>
</dbReference>
<comment type="similarity">
    <text evidence="10">Belongs to the PlsY family.</text>
</comment>
<feature type="transmembrane region" description="Helical" evidence="10">
    <location>
        <begin position="55"/>
        <end position="78"/>
    </location>
</feature>
<protein>
    <recommendedName>
        <fullName evidence="10">Glycerol-3-phosphate acyltransferase</fullName>
    </recommendedName>
    <alternativeName>
        <fullName evidence="10">Acyl-PO4 G3P acyltransferase</fullName>
    </alternativeName>
    <alternativeName>
        <fullName evidence="10">Acyl-phosphate--glycerol-3-phosphate acyltransferase</fullName>
    </alternativeName>
    <alternativeName>
        <fullName evidence="10">G3P acyltransferase</fullName>
        <shortName evidence="10">GPAT</shortName>
        <ecNumber evidence="10">2.3.1.275</ecNumber>
    </alternativeName>
    <alternativeName>
        <fullName evidence="10">Lysophosphatidic acid synthase</fullName>
        <shortName evidence="10">LPA synthase</shortName>
    </alternativeName>
</protein>
<feature type="transmembrane region" description="Helical" evidence="10">
    <location>
        <begin position="115"/>
        <end position="135"/>
    </location>
</feature>
<keyword evidence="11" id="KW-0012">Acyltransferase</keyword>
<dbReference type="InterPro" id="IPR003811">
    <property type="entry name" value="G3P_acylTferase_PlsY"/>
</dbReference>
<comment type="catalytic activity">
    <reaction evidence="10">
        <text>an acyl phosphate + sn-glycerol 3-phosphate = a 1-acyl-sn-glycero-3-phosphate + phosphate</text>
        <dbReference type="Rhea" id="RHEA:34075"/>
        <dbReference type="ChEBI" id="CHEBI:43474"/>
        <dbReference type="ChEBI" id="CHEBI:57597"/>
        <dbReference type="ChEBI" id="CHEBI:57970"/>
        <dbReference type="ChEBI" id="CHEBI:59918"/>
        <dbReference type="EC" id="2.3.1.275"/>
    </reaction>
</comment>
<dbReference type="PANTHER" id="PTHR30309:SF0">
    <property type="entry name" value="GLYCEROL-3-PHOSPHATE ACYLTRANSFERASE-RELATED"/>
    <property type="match status" value="1"/>
</dbReference>
<evidence type="ECO:0000256" key="1">
    <source>
        <dbReference type="ARBA" id="ARBA00022475"/>
    </source>
</evidence>
<keyword evidence="2 10" id="KW-0444">Lipid biosynthesis</keyword>
<evidence type="ECO:0000256" key="5">
    <source>
        <dbReference type="ARBA" id="ARBA00022989"/>
    </source>
</evidence>
<keyword evidence="8 10" id="KW-0594">Phospholipid biosynthesis</keyword>
<name>A0A2M7Z564_9BACT</name>
<gene>
    <name evidence="10 11" type="primary">plsY</name>
    <name evidence="11" type="ORF">CO145_01410</name>
</gene>
<feature type="transmembrane region" description="Helical" evidence="10">
    <location>
        <begin position="155"/>
        <end position="180"/>
    </location>
</feature>
<evidence type="ECO:0000256" key="7">
    <source>
        <dbReference type="ARBA" id="ARBA00023136"/>
    </source>
</evidence>
<dbReference type="EC" id="2.3.1.275" evidence="10"/>
<keyword evidence="5 10" id="KW-1133">Transmembrane helix</keyword>
<keyword evidence="1 10" id="KW-1003">Cell membrane</keyword>
<feature type="transmembrane region" description="Helical" evidence="10">
    <location>
        <begin position="6"/>
        <end position="26"/>
    </location>
</feature>
<keyword evidence="7 10" id="KW-0472">Membrane</keyword>
<proteinExistence type="inferred from homology"/>
<dbReference type="GO" id="GO:0005886">
    <property type="term" value="C:plasma membrane"/>
    <property type="evidence" value="ECO:0007669"/>
    <property type="project" value="UniProtKB-SubCell"/>
</dbReference>
<dbReference type="NCBIfam" id="TIGR00023">
    <property type="entry name" value="glycerol-3-phosphate 1-O-acyltransferase PlsY"/>
    <property type="match status" value="1"/>
</dbReference>
<dbReference type="Proteomes" id="UP000231034">
    <property type="component" value="Unassembled WGS sequence"/>
</dbReference>
<evidence type="ECO:0000256" key="10">
    <source>
        <dbReference type="HAMAP-Rule" id="MF_01043"/>
    </source>
</evidence>
<comment type="pathway">
    <text evidence="10">Lipid metabolism; phospholipid metabolism.</text>
</comment>
<evidence type="ECO:0000256" key="6">
    <source>
        <dbReference type="ARBA" id="ARBA00023098"/>
    </source>
</evidence>
<evidence type="ECO:0000313" key="11">
    <source>
        <dbReference type="EMBL" id="PJA84311.1"/>
    </source>
</evidence>
<dbReference type="Pfam" id="PF02660">
    <property type="entry name" value="G3P_acyltransf"/>
    <property type="match status" value="1"/>
</dbReference>
<evidence type="ECO:0000313" key="12">
    <source>
        <dbReference type="Proteomes" id="UP000231034"/>
    </source>
</evidence>
<dbReference type="UniPathway" id="UPA00085"/>
<evidence type="ECO:0000256" key="3">
    <source>
        <dbReference type="ARBA" id="ARBA00022679"/>
    </source>
</evidence>
<evidence type="ECO:0000256" key="4">
    <source>
        <dbReference type="ARBA" id="ARBA00022692"/>
    </source>
</evidence>
<reference evidence="12" key="1">
    <citation type="submission" date="2017-09" db="EMBL/GenBank/DDBJ databases">
        <title>Depth-based differentiation of microbial function through sediment-hosted aquifers and enrichment of novel symbionts in the deep terrestrial subsurface.</title>
        <authorList>
            <person name="Probst A.J."/>
            <person name="Ladd B."/>
            <person name="Jarett J.K."/>
            <person name="Geller-Mcgrath D.E."/>
            <person name="Sieber C.M.K."/>
            <person name="Emerson J.B."/>
            <person name="Anantharaman K."/>
            <person name="Thomas B.C."/>
            <person name="Malmstrom R."/>
            <person name="Stieglmeier M."/>
            <person name="Klingl A."/>
            <person name="Woyke T."/>
            <person name="Ryan C.M."/>
            <person name="Banfield J.F."/>
        </authorList>
    </citation>
    <scope>NUCLEOTIDE SEQUENCE [LARGE SCALE GENOMIC DNA]</scope>
</reference>
<dbReference type="AlphaFoldDB" id="A0A2M7Z564"/>
<comment type="subunit">
    <text evidence="10">Probably interacts with PlsX.</text>
</comment>
<evidence type="ECO:0000256" key="8">
    <source>
        <dbReference type="ARBA" id="ARBA00023209"/>
    </source>
</evidence>
<evidence type="ECO:0000256" key="2">
    <source>
        <dbReference type="ARBA" id="ARBA00022516"/>
    </source>
</evidence>
<evidence type="ECO:0000256" key="9">
    <source>
        <dbReference type="ARBA" id="ARBA00023264"/>
    </source>
</evidence>
<dbReference type="EMBL" id="PFVR01000048">
    <property type="protein sequence ID" value="PJA84311.1"/>
    <property type="molecule type" value="Genomic_DNA"/>
</dbReference>
<dbReference type="HAMAP" id="MF_01043">
    <property type="entry name" value="PlsY"/>
    <property type="match status" value="1"/>
</dbReference>
<dbReference type="PANTHER" id="PTHR30309">
    <property type="entry name" value="INNER MEMBRANE PROTEIN YGIH"/>
    <property type="match status" value="1"/>
</dbReference>
<dbReference type="GO" id="GO:0008654">
    <property type="term" value="P:phospholipid biosynthetic process"/>
    <property type="evidence" value="ECO:0007669"/>
    <property type="project" value="UniProtKB-UniRule"/>
</dbReference>
<comment type="subcellular location">
    <subcellularLocation>
        <location evidence="10">Cell membrane</location>
        <topology evidence="10">Multi-pass membrane protein</topology>
    </subcellularLocation>
</comment>
<keyword evidence="9 10" id="KW-1208">Phospholipid metabolism</keyword>
<organism evidence="11 12">
    <name type="scientific">Candidatus Nealsonbacteria bacterium CG_4_9_14_3_um_filter_37_13</name>
    <dbReference type="NCBI Taxonomy" id="1974695"/>
    <lineage>
        <taxon>Bacteria</taxon>
        <taxon>Candidatus Nealsoniibacteriota</taxon>
    </lineage>
</organism>
<sequence length="203" mass="22544">MSLVISHLSLVIFGYLFGSIPWGYLISKAKGIDIRKVGSGNIGGTNVIRALGIKWGLLVAVLDVLKGVIPVYLALNFLVFDWQIASVAITPVLGHIFPVWLGFRGGKGVATTLGVIFILLDWKILLPLLLVWLLVLAISQISSFSNLLMVSFLPLAFWVSSFSLAYFILGLALFALIWWVHRENLKRIKEDQEPKIQLKKSTQ</sequence>
<keyword evidence="4 10" id="KW-0812">Transmembrane</keyword>
<comment type="caution">
    <text evidence="11">The sequence shown here is derived from an EMBL/GenBank/DDBJ whole genome shotgun (WGS) entry which is preliminary data.</text>
</comment>